<dbReference type="Gene3D" id="3.30.70.270">
    <property type="match status" value="1"/>
</dbReference>
<comment type="catalytic activity">
    <reaction evidence="3">
        <text>2 GTP = 3',3'-c-di-GMP + 2 diphosphate</text>
        <dbReference type="Rhea" id="RHEA:24898"/>
        <dbReference type="ChEBI" id="CHEBI:33019"/>
        <dbReference type="ChEBI" id="CHEBI:37565"/>
        <dbReference type="ChEBI" id="CHEBI:58805"/>
        <dbReference type="EC" id="2.7.7.65"/>
    </reaction>
</comment>
<feature type="domain" description="GGDEF" evidence="5">
    <location>
        <begin position="182"/>
        <end position="311"/>
    </location>
</feature>
<dbReference type="AlphaFoldDB" id="A0A1N6S9E1"/>
<dbReference type="EC" id="2.7.7.65" evidence="2"/>
<dbReference type="FunFam" id="3.30.70.270:FF:000001">
    <property type="entry name" value="Diguanylate cyclase domain protein"/>
    <property type="match status" value="1"/>
</dbReference>
<evidence type="ECO:0000256" key="4">
    <source>
        <dbReference type="SAM" id="Phobius"/>
    </source>
</evidence>
<dbReference type="GO" id="GO:0005886">
    <property type="term" value="C:plasma membrane"/>
    <property type="evidence" value="ECO:0007669"/>
    <property type="project" value="TreeGrafter"/>
</dbReference>
<dbReference type="SUPFAM" id="SSF55073">
    <property type="entry name" value="Nucleotide cyclase"/>
    <property type="match status" value="1"/>
</dbReference>
<name>A0A1N6S9E1_9GAMM</name>
<feature type="transmembrane region" description="Helical" evidence="4">
    <location>
        <begin position="96"/>
        <end position="111"/>
    </location>
</feature>
<dbReference type="STRING" id="1604334.SAMN05421546_1221"/>
<reference evidence="7" key="1">
    <citation type="submission" date="2017-01" db="EMBL/GenBank/DDBJ databases">
        <authorList>
            <person name="Varghese N."/>
            <person name="Submissions S."/>
        </authorList>
    </citation>
    <scope>NUCLEOTIDE SEQUENCE [LARGE SCALE GENOMIC DNA]</scope>
    <source>
        <strain evidence="7">UM1</strain>
    </source>
</reference>
<evidence type="ECO:0000256" key="3">
    <source>
        <dbReference type="ARBA" id="ARBA00034247"/>
    </source>
</evidence>
<dbReference type="InterPro" id="IPR029787">
    <property type="entry name" value="Nucleotide_cyclase"/>
</dbReference>
<dbReference type="GO" id="GO:0052621">
    <property type="term" value="F:diguanylate cyclase activity"/>
    <property type="evidence" value="ECO:0007669"/>
    <property type="project" value="UniProtKB-EC"/>
</dbReference>
<evidence type="ECO:0000259" key="5">
    <source>
        <dbReference type="PROSITE" id="PS50887"/>
    </source>
</evidence>
<feature type="transmembrane region" description="Helical" evidence="4">
    <location>
        <begin position="117"/>
        <end position="138"/>
    </location>
</feature>
<proteinExistence type="predicted"/>
<dbReference type="SMART" id="SM00267">
    <property type="entry name" value="GGDEF"/>
    <property type="match status" value="1"/>
</dbReference>
<dbReference type="CDD" id="cd01949">
    <property type="entry name" value="GGDEF"/>
    <property type="match status" value="1"/>
</dbReference>
<dbReference type="GO" id="GO:0043709">
    <property type="term" value="P:cell adhesion involved in single-species biofilm formation"/>
    <property type="evidence" value="ECO:0007669"/>
    <property type="project" value="TreeGrafter"/>
</dbReference>
<dbReference type="PANTHER" id="PTHR45138">
    <property type="entry name" value="REGULATORY COMPONENTS OF SENSORY TRANSDUCTION SYSTEM"/>
    <property type="match status" value="1"/>
</dbReference>
<dbReference type="PROSITE" id="PS50887">
    <property type="entry name" value="GGDEF"/>
    <property type="match status" value="1"/>
</dbReference>
<comment type="cofactor">
    <cofactor evidence="1">
        <name>Mg(2+)</name>
        <dbReference type="ChEBI" id="CHEBI:18420"/>
    </cofactor>
</comment>
<keyword evidence="4" id="KW-0472">Membrane</keyword>
<protein>
    <recommendedName>
        <fullName evidence="2">diguanylate cyclase</fullName>
        <ecNumber evidence="2">2.7.7.65</ecNumber>
    </recommendedName>
</protein>
<evidence type="ECO:0000256" key="2">
    <source>
        <dbReference type="ARBA" id="ARBA00012528"/>
    </source>
</evidence>
<keyword evidence="4" id="KW-1133">Transmembrane helix</keyword>
<dbReference type="Pfam" id="PF00990">
    <property type="entry name" value="GGDEF"/>
    <property type="match status" value="1"/>
</dbReference>
<keyword evidence="7" id="KW-1185">Reference proteome</keyword>
<evidence type="ECO:0000256" key="1">
    <source>
        <dbReference type="ARBA" id="ARBA00001946"/>
    </source>
</evidence>
<organism evidence="6 7">
    <name type="scientific">Solilutibacter tolerans</name>
    <dbReference type="NCBI Taxonomy" id="1604334"/>
    <lineage>
        <taxon>Bacteria</taxon>
        <taxon>Pseudomonadati</taxon>
        <taxon>Pseudomonadota</taxon>
        <taxon>Gammaproteobacteria</taxon>
        <taxon>Lysobacterales</taxon>
        <taxon>Lysobacteraceae</taxon>
        <taxon>Solilutibacter</taxon>
    </lineage>
</organism>
<dbReference type="EMBL" id="FTLW01000002">
    <property type="protein sequence ID" value="SIQ37704.1"/>
    <property type="molecule type" value="Genomic_DNA"/>
</dbReference>
<dbReference type="GO" id="GO:1902201">
    <property type="term" value="P:negative regulation of bacterial-type flagellum-dependent cell motility"/>
    <property type="evidence" value="ECO:0007669"/>
    <property type="project" value="TreeGrafter"/>
</dbReference>
<evidence type="ECO:0000313" key="6">
    <source>
        <dbReference type="EMBL" id="SIQ37704.1"/>
    </source>
</evidence>
<dbReference type="OrthoDB" id="9803824at2"/>
<accession>A0A1N6S9E1</accession>
<dbReference type="NCBIfam" id="TIGR00254">
    <property type="entry name" value="GGDEF"/>
    <property type="match status" value="1"/>
</dbReference>
<evidence type="ECO:0000313" key="7">
    <source>
        <dbReference type="Proteomes" id="UP000241788"/>
    </source>
</evidence>
<gene>
    <name evidence="6" type="ORF">SAMN05421546_1221</name>
</gene>
<feature type="transmembrane region" description="Helical" evidence="4">
    <location>
        <begin position="24"/>
        <end position="45"/>
    </location>
</feature>
<dbReference type="InterPro" id="IPR000160">
    <property type="entry name" value="GGDEF_dom"/>
</dbReference>
<dbReference type="InterPro" id="IPR050469">
    <property type="entry name" value="Diguanylate_Cyclase"/>
</dbReference>
<keyword evidence="4" id="KW-0812">Transmembrane</keyword>
<sequence length="315" mass="34565">MALGAVGILSITPFAVWRWLRHEYWLAGLDAGLLAVIAIAMIWAWRGGQIRHIAYFATLPVSAFAATISLVSPESGYYWIFVAILTNAMLLPRADIATLLSLVVVIVTLLVDSPHSVFQHTTIVVTLVMTILFSYVFATRAENQRRELENLALSDPLTGLDNRRAFENAIEQALHEAAEGKQVFGLALLDLDGFKEINDAHGHEAGDAVLRELSRLISDYLRASDRLFRIGGEEFVLLLPGADVAGMHARMENLRARIESNLRCRGETVTASIGASGWQQGDTATTWLMRADAAMYRAKGKGRNRVVVHGLSALA</sequence>
<dbReference type="Proteomes" id="UP000241788">
    <property type="component" value="Unassembled WGS sequence"/>
</dbReference>
<dbReference type="PANTHER" id="PTHR45138:SF9">
    <property type="entry name" value="DIGUANYLATE CYCLASE DGCM-RELATED"/>
    <property type="match status" value="1"/>
</dbReference>
<dbReference type="InterPro" id="IPR043128">
    <property type="entry name" value="Rev_trsase/Diguanyl_cyclase"/>
</dbReference>
<dbReference type="RefSeq" id="WP_076586247.1">
    <property type="nucleotide sequence ID" value="NZ_FTLW01000002.1"/>
</dbReference>